<evidence type="ECO:0000313" key="2">
    <source>
        <dbReference type="EMBL" id="KAJ6812131.1"/>
    </source>
</evidence>
<proteinExistence type="predicted"/>
<evidence type="ECO:0000313" key="3">
    <source>
        <dbReference type="Proteomes" id="UP001140949"/>
    </source>
</evidence>
<feature type="transmembrane region" description="Helical" evidence="1">
    <location>
        <begin position="34"/>
        <end position="52"/>
    </location>
</feature>
<dbReference type="EMBL" id="JANAVB010031415">
    <property type="protein sequence ID" value="KAJ6812131.1"/>
    <property type="molecule type" value="Genomic_DNA"/>
</dbReference>
<sequence>MSDITTNTPILCPGVRVHHHQDCVNRVWTRVVRVLVYIMLFISFFTSVENLVSELITETQRNQSKYTEKENPNPNLDPCLHLLATASIGESAPRSPRP</sequence>
<protein>
    <submittedName>
        <fullName evidence="2">Uncharacterized protein</fullName>
    </submittedName>
</protein>
<gene>
    <name evidence="2" type="ORF">M6B38_151935</name>
</gene>
<organism evidence="2 3">
    <name type="scientific">Iris pallida</name>
    <name type="common">Sweet iris</name>
    <dbReference type="NCBI Taxonomy" id="29817"/>
    <lineage>
        <taxon>Eukaryota</taxon>
        <taxon>Viridiplantae</taxon>
        <taxon>Streptophyta</taxon>
        <taxon>Embryophyta</taxon>
        <taxon>Tracheophyta</taxon>
        <taxon>Spermatophyta</taxon>
        <taxon>Magnoliopsida</taxon>
        <taxon>Liliopsida</taxon>
        <taxon>Asparagales</taxon>
        <taxon>Iridaceae</taxon>
        <taxon>Iridoideae</taxon>
        <taxon>Irideae</taxon>
        <taxon>Iris</taxon>
    </lineage>
</organism>
<reference evidence="2" key="1">
    <citation type="journal article" date="2023" name="GigaByte">
        <title>Genome assembly of the bearded iris, Iris pallida Lam.</title>
        <authorList>
            <person name="Bruccoleri R.E."/>
            <person name="Oakeley E.J."/>
            <person name="Faust A.M.E."/>
            <person name="Altorfer M."/>
            <person name="Dessus-Babus S."/>
            <person name="Burckhardt D."/>
            <person name="Oertli M."/>
            <person name="Naumann U."/>
            <person name="Petersen F."/>
            <person name="Wong J."/>
        </authorList>
    </citation>
    <scope>NUCLEOTIDE SEQUENCE</scope>
    <source>
        <strain evidence="2">GSM-AAB239-AS_SAM_17_03QT</strain>
    </source>
</reference>
<comment type="caution">
    <text evidence="2">The sequence shown here is derived from an EMBL/GenBank/DDBJ whole genome shotgun (WGS) entry which is preliminary data.</text>
</comment>
<evidence type="ECO:0000256" key="1">
    <source>
        <dbReference type="SAM" id="Phobius"/>
    </source>
</evidence>
<dbReference type="Proteomes" id="UP001140949">
    <property type="component" value="Unassembled WGS sequence"/>
</dbReference>
<keyword evidence="1" id="KW-0472">Membrane</keyword>
<keyword evidence="1" id="KW-0812">Transmembrane</keyword>
<name>A0AAX6F800_IRIPA</name>
<keyword evidence="3" id="KW-1185">Reference proteome</keyword>
<dbReference type="AlphaFoldDB" id="A0AAX6F800"/>
<keyword evidence="1" id="KW-1133">Transmembrane helix</keyword>
<accession>A0AAX6F800</accession>
<reference evidence="2" key="2">
    <citation type="submission" date="2023-04" db="EMBL/GenBank/DDBJ databases">
        <authorList>
            <person name="Bruccoleri R.E."/>
            <person name="Oakeley E.J."/>
            <person name="Faust A.-M."/>
            <person name="Dessus-Babus S."/>
            <person name="Altorfer M."/>
            <person name="Burckhardt D."/>
            <person name="Oertli M."/>
            <person name="Naumann U."/>
            <person name="Petersen F."/>
            <person name="Wong J."/>
        </authorList>
    </citation>
    <scope>NUCLEOTIDE SEQUENCE</scope>
    <source>
        <strain evidence="2">GSM-AAB239-AS_SAM_17_03QT</strain>
        <tissue evidence="2">Leaf</tissue>
    </source>
</reference>